<comment type="subcellular location">
    <subcellularLocation>
        <location evidence="1">Membrane</location>
        <topology evidence="1">Multi-pass membrane protein</topology>
    </subcellularLocation>
</comment>
<keyword evidence="9 11" id="KW-0472">Membrane</keyword>
<comment type="similarity">
    <text evidence="3">Belongs to the glycoside-pentoside-hexuronide (GPH) cation symporter transporter (TC 2.A.2.4) family.</text>
</comment>
<evidence type="ECO:0000256" key="7">
    <source>
        <dbReference type="ARBA" id="ARBA00022847"/>
    </source>
</evidence>
<feature type="transmembrane region" description="Helical" evidence="11">
    <location>
        <begin position="115"/>
        <end position="138"/>
    </location>
</feature>
<comment type="pathway">
    <text evidence="2">Glycan biosynthesis; sucrose metabolism.</text>
</comment>
<evidence type="ECO:0000256" key="3">
    <source>
        <dbReference type="ARBA" id="ARBA00007134"/>
    </source>
</evidence>
<feature type="transmembrane region" description="Helical" evidence="11">
    <location>
        <begin position="59"/>
        <end position="78"/>
    </location>
</feature>
<sequence length="246" mass="26945">MADLSGRFGYNATNAIFAFWMAFGNILGYASGSTGEWHNWLPFLNTSACCDACANLKGAFLVAVVFLLLSMLVTLIVAKEVPLSSIPGKGEEEHRAEFLDIFRSIKNLPPGMPSVLLITGLTWVLYSVPFAVTATLAASRGGDQGLCAWILNISIVVPQHLLLHPPVPLCVDVSDSSCFLSSQDRPSRLPIAERSTKIDDYMLKKKARETSSKVEMKTRKESPPPLRGRPSLRSDKPALNELRAKR</sequence>
<reference evidence="13" key="1">
    <citation type="journal article" date="2017" name="Nat. Commun.">
        <title>The asparagus genome sheds light on the origin and evolution of a young Y chromosome.</title>
        <authorList>
            <person name="Harkess A."/>
            <person name="Zhou J."/>
            <person name="Xu C."/>
            <person name="Bowers J.E."/>
            <person name="Van der Hulst R."/>
            <person name="Ayyampalayam S."/>
            <person name="Mercati F."/>
            <person name="Riccardi P."/>
            <person name="McKain M.R."/>
            <person name="Kakrana A."/>
            <person name="Tang H."/>
            <person name="Ray J."/>
            <person name="Groenendijk J."/>
            <person name="Arikit S."/>
            <person name="Mathioni S.M."/>
            <person name="Nakano M."/>
            <person name="Shan H."/>
            <person name="Telgmann-Rauber A."/>
            <person name="Kanno A."/>
            <person name="Yue Z."/>
            <person name="Chen H."/>
            <person name="Li W."/>
            <person name="Chen Y."/>
            <person name="Xu X."/>
            <person name="Zhang Y."/>
            <person name="Luo S."/>
            <person name="Chen H."/>
            <person name="Gao J."/>
            <person name="Mao Z."/>
            <person name="Pires J.C."/>
            <person name="Luo M."/>
            <person name="Kudrna D."/>
            <person name="Wing R.A."/>
            <person name="Meyers B.C."/>
            <person name="Yi K."/>
            <person name="Kong H."/>
            <person name="Lavrijsen P."/>
            <person name="Sunseri F."/>
            <person name="Falavigna A."/>
            <person name="Ye Y."/>
            <person name="Leebens-Mack J.H."/>
            <person name="Chen G."/>
        </authorList>
    </citation>
    <scope>NUCLEOTIDE SEQUENCE [LARGE SCALE GENOMIC DNA]</scope>
    <source>
        <strain evidence="13">cv. DH0086</strain>
    </source>
</reference>
<evidence type="ECO:0000256" key="10">
    <source>
        <dbReference type="SAM" id="MobiDB-lite"/>
    </source>
</evidence>
<dbReference type="SUPFAM" id="SSF103473">
    <property type="entry name" value="MFS general substrate transporter"/>
    <property type="match status" value="1"/>
</dbReference>
<proteinExistence type="inferred from homology"/>
<accession>A0A5P1FGN6</accession>
<feature type="transmembrane region" description="Helical" evidence="11">
    <location>
        <begin position="12"/>
        <end position="32"/>
    </location>
</feature>
<evidence type="ECO:0000256" key="2">
    <source>
        <dbReference type="ARBA" id="ARBA00004914"/>
    </source>
</evidence>
<evidence type="ECO:0000256" key="9">
    <source>
        <dbReference type="ARBA" id="ARBA00023136"/>
    </source>
</evidence>
<keyword evidence="13" id="KW-1185">Reference proteome</keyword>
<evidence type="ECO:0000256" key="5">
    <source>
        <dbReference type="ARBA" id="ARBA00022597"/>
    </source>
</evidence>
<dbReference type="InterPro" id="IPR036259">
    <property type="entry name" value="MFS_trans_sf"/>
</dbReference>
<dbReference type="Gramene" id="ONK75791">
    <property type="protein sequence ID" value="ONK75791"/>
    <property type="gene ID" value="A4U43_C03F20590"/>
</dbReference>
<name>A0A5P1FGN6_ASPOF</name>
<dbReference type="Proteomes" id="UP000243459">
    <property type="component" value="Chromosome 3"/>
</dbReference>
<protein>
    <submittedName>
        <fullName evidence="12">Uncharacterized protein</fullName>
    </submittedName>
</protein>
<dbReference type="PANTHER" id="PTHR19432:SF64">
    <property type="entry name" value="SUCROSE TRANSPORT PROTEIN SUT1"/>
    <property type="match status" value="1"/>
</dbReference>
<keyword evidence="8 11" id="KW-1133">Transmembrane helix</keyword>
<evidence type="ECO:0000256" key="6">
    <source>
        <dbReference type="ARBA" id="ARBA00022692"/>
    </source>
</evidence>
<keyword evidence="5" id="KW-0762">Sugar transport</keyword>
<dbReference type="EMBL" id="CM007383">
    <property type="protein sequence ID" value="ONK75791.1"/>
    <property type="molecule type" value="Genomic_DNA"/>
</dbReference>
<organism evidence="12 13">
    <name type="scientific">Asparagus officinalis</name>
    <name type="common">Garden asparagus</name>
    <dbReference type="NCBI Taxonomy" id="4686"/>
    <lineage>
        <taxon>Eukaryota</taxon>
        <taxon>Viridiplantae</taxon>
        <taxon>Streptophyta</taxon>
        <taxon>Embryophyta</taxon>
        <taxon>Tracheophyta</taxon>
        <taxon>Spermatophyta</taxon>
        <taxon>Magnoliopsida</taxon>
        <taxon>Liliopsida</taxon>
        <taxon>Asparagales</taxon>
        <taxon>Asparagaceae</taxon>
        <taxon>Asparagoideae</taxon>
        <taxon>Asparagus</taxon>
    </lineage>
</organism>
<evidence type="ECO:0000313" key="13">
    <source>
        <dbReference type="Proteomes" id="UP000243459"/>
    </source>
</evidence>
<evidence type="ECO:0000256" key="11">
    <source>
        <dbReference type="SAM" id="Phobius"/>
    </source>
</evidence>
<keyword evidence="4" id="KW-0813">Transport</keyword>
<evidence type="ECO:0000256" key="4">
    <source>
        <dbReference type="ARBA" id="ARBA00022448"/>
    </source>
</evidence>
<evidence type="ECO:0000256" key="1">
    <source>
        <dbReference type="ARBA" id="ARBA00004141"/>
    </source>
</evidence>
<evidence type="ECO:0000256" key="8">
    <source>
        <dbReference type="ARBA" id="ARBA00022989"/>
    </source>
</evidence>
<dbReference type="AlphaFoldDB" id="A0A5P1FGN6"/>
<evidence type="ECO:0000313" key="12">
    <source>
        <dbReference type="EMBL" id="ONK75791.1"/>
    </source>
</evidence>
<keyword evidence="7" id="KW-0769">Symport</keyword>
<dbReference type="GO" id="GO:0008506">
    <property type="term" value="F:sucrose:proton symporter activity"/>
    <property type="evidence" value="ECO:0007669"/>
    <property type="project" value="TreeGrafter"/>
</dbReference>
<dbReference type="PANTHER" id="PTHR19432">
    <property type="entry name" value="SUGAR TRANSPORTER"/>
    <property type="match status" value="1"/>
</dbReference>
<gene>
    <name evidence="12" type="ORF">A4U43_C03F20590</name>
</gene>
<feature type="compositionally biased region" description="Basic and acidic residues" evidence="10">
    <location>
        <begin position="202"/>
        <end position="222"/>
    </location>
</feature>
<feature type="region of interest" description="Disordered" evidence="10">
    <location>
        <begin position="202"/>
        <end position="246"/>
    </location>
</feature>
<keyword evidence="6 11" id="KW-0812">Transmembrane</keyword>
<dbReference type="GO" id="GO:0016020">
    <property type="term" value="C:membrane"/>
    <property type="evidence" value="ECO:0007669"/>
    <property type="project" value="UniProtKB-SubCell"/>
</dbReference>